<name>A0A813K7I1_POLGL</name>
<proteinExistence type="predicted"/>
<feature type="non-terminal residue" evidence="2">
    <location>
        <position position="89"/>
    </location>
</feature>
<evidence type="ECO:0000313" key="3">
    <source>
        <dbReference type="Proteomes" id="UP000626109"/>
    </source>
</evidence>
<gene>
    <name evidence="2" type="ORF">PGLA2088_LOCUS27690</name>
</gene>
<dbReference type="Proteomes" id="UP000626109">
    <property type="component" value="Unassembled WGS sequence"/>
</dbReference>
<organism evidence="2 3">
    <name type="scientific">Polarella glacialis</name>
    <name type="common">Dinoflagellate</name>
    <dbReference type="NCBI Taxonomy" id="89957"/>
    <lineage>
        <taxon>Eukaryota</taxon>
        <taxon>Sar</taxon>
        <taxon>Alveolata</taxon>
        <taxon>Dinophyceae</taxon>
        <taxon>Suessiales</taxon>
        <taxon>Suessiaceae</taxon>
        <taxon>Polarella</taxon>
    </lineage>
</organism>
<feature type="compositionally biased region" description="Gly residues" evidence="1">
    <location>
        <begin position="49"/>
        <end position="62"/>
    </location>
</feature>
<dbReference type="AlphaFoldDB" id="A0A813K7I1"/>
<protein>
    <submittedName>
        <fullName evidence="2">Uncharacterized protein</fullName>
    </submittedName>
</protein>
<evidence type="ECO:0000256" key="1">
    <source>
        <dbReference type="SAM" id="MobiDB-lite"/>
    </source>
</evidence>
<feature type="region of interest" description="Disordered" evidence="1">
    <location>
        <begin position="21"/>
        <end position="89"/>
    </location>
</feature>
<reference evidence="2" key="1">
    <citation type="submission" date="2021-02" db="EMBL/GenBank/DDBJ databases">
        <authorList>
            <person name="Dougan E. K."/>
            <person name="Rhodes N."/>
            <person name="Thang M."/>
            <person name="Chan C."/>
        </authorList>
    </citation>
    <scope>NUCLEOTIDE SEQUENCE</scope>
</reference>
<evidence type="ECO:0000313" key="2">
    <source>
        <dbReference type="EMBL" id="CAE8692008.1"/>
    </source>
</evidence>
<feature type="non-terminal residue" evidence="2">
    <location>
        <position position="1"/>
    </location>
</feature>
<dbReference type="EMBL" id="CAJNNW010027561">
    <property type="protein sequence ID" value="CAE8692008.1"/>
    <property type="molecule type" value="Genomic_DNA"/>
</dbReference>
<sequence length="89" mass="8940">GSEFFVPKSAPEFFVPKSAPKFFVPKSAPSPGGKDFGKGAKGGNDSFNGKGGFNGGFNGNGKGFPPADMAQGRPQPGPPPASASPVSKQ</sequence>
<accession>A0A813K7I1</accession>
<comment type="caution">
    <text evidence="2">The sequence shown here is derived from an EMBL/GenBank/DDBJ whole genome shotgun (WGS) entry which is preliminary data.</text>
</comment>